<evidence type="ECO:0000313" key="2">
    <source>
        <dbReference type="Proteomes" id="UP000186607"/>
    </source>
</evidence>
<dbReference type="OrthoDB" id="68010at2"/>
<dbReference type="RefSeq" id="WP_075833793.1">
    <property type="nucleotide sequence ID" value="NZ_MSTI01000100.1"/>
</dbReference>
<reference evidence="1 2" key="1">
    <citation type="submission" date="2017-01" db="EMBL/GenBank/DDBJ databases">
        <title>Genome Analysis of Deinococcus marmoris KOPRI26562.</title>
        <authorList>
            <person name="Kim J.H."/>
            <person name="Oh H.-M."/>
        </authorList>
    </citation>
    <scope>NUCLEOTIDE SEQUENCE [LARGE SCALE GENOMIC DNA]</scope>
    <source>
        <strain evidence="1 2">KOPRI26562</strain>
    </source>
</reference>
<dbReference type="EMBL" id="MSTI01000100">
    <property type="protein sequence ID" value="OLV17441.1"/>
    <property type="molecule type" value="Genomic_DNA"/>
</dbReference>
<dbReference type="STRING" id="249408.BOO71_0008821"/>
<gene>
    <name evidence="1" type="ORF">BOO71_0008821</name>
</gene>
<name>A0A1U7NWZ5_9DEIO</name>
<protein>
    <recommendedName>
        <fullName evidence="3">PIN domain-containing protein</fullName>
    </recommendedName>
</protein>
<keyword evidence="2" id="KW-1185">Reference proteome</keyword>
<comment type="caution">
    <text evidence="1">The sequence shown here is derived from an EMBL/GenBank/DDBJ whole genome shotgun (WGS) entry which is preliminary data.</text>
</comment>
<dbReference type="Proteomes" id="UP000186607">
    <property type="component" value="Unassembled WGS sequence"/>
</dbReference>
<dbReference type="AlphaFoldDB" id="A0A1U7NWZ5"/>
<accession>A0A1U7NWZ5</accession>
<sequence>MESPEVLFSGDVIRKPALVTALDQLGAQGRVLICGAVYAELCGFHPHLDTLLQQYGVSIDPNMPLETWKRAGVAYAAYGKRRRASLPRRILTDFLVGAHASGGHHSLFTLNTGDYGDFPEVPLLTVR</sequence>
<evidence type="ECO:0008006" key="3">
    <source>
        <dbReference type="Google" id="ProtNLM"/>
    </source>
</evidence>
<evidence type="ECO:0000313" key="1">
    <source>
        <dbReference type="EMBL" id="OLV17441.1"/>
    </source>
</evidence>
<organism evidence="1 2">
    <name type="scientific">Deinococcus marmoris</name>
    <dbReference type="NCBI Taxonomy" id="249408"/>
    <lineage>
        <taxon>Bacteria</taxon>
        <taxon>Thermotogati</taxon>
        <taxon>Deinococcota</taxon>
        <taxon>Deinococci</taxon>
        <taxon>Deinococcales</taxon>
        <taxon>Deinococcaceae</taxon>
        <taxon>Deinococcus</taxon>
    </lineage>
</organism>
<proteinExistence type="predicted"/>